<name>A0A0K0G5A3_STRVS</name>
<accession>A0A0K0G5A3</accession>
<dbReference type="WBParaSite" id="SVE_1991900.1">
    <property type="protein sequence ID" value="SVE_1991900.1"/>
    <property type="gene ID" value="SVE_1991900"/>
</dbReference>
<reference evidence="1" key="1">
    <citation type="submission" date="2014-07" db="EMBL/GenBank/DDBJ databases">
        <authorList>
            <person name="Martin A.A"/>
            <person name="De Silva N."/>
        </authorList>
    </citation>
    <scope>NUCLEOTIDE SEQUENCE</scope>
</reference>
<evidence type="ECO:0000313" key="1">
    <source>
        <dbReference type="Proteomes" id="UP000035680"/>
    </source>
</evidence>
<proteinExistence type="predicted"/>
<dbReference type="Proteomes" id="UP000035680">
    <property type="component" value="Unassembled WGS sequence"/>
</dbReference>
<dbReference type="AlphaFoldDB" id="A0A0K0G5A3"/>
<organism evidence="1 2">
    <name type="scientific">Strongyloides venezuelensis</name>
    <name type="common">Threadworm</name>
    <dbReference type="NCBI Taxonomy" id="75913"/>
    <lineage>
        <taxon>Eukaryota</taxon>
        <taxon>Metazoa</taxon>
        <taxon>Ecdysozoa</taxon>
        <taxon>Nematoda</taxon>
        <taxon>Chromadorea</taxon>
        <taxon>Rhabditida</taxon>
        <taxon>Tylenchina</taxon>
        <taxon>Panagrolaimomorpha</taxon>
        <taxon>Strongyloidoidea</taxon>
        <taxon>Strongyloididae</taxon>
        <taxon>Strongyloides</taxon>
    </lineage>
</organism>
<evidence type="ECO:0000313" key="2">
    <source>
        <dbReference type="WBParaSite" id="SVE_1991900.1"/>
    </source>
</evidence>
<keyword evidence="1" id="KW-1185">Reference proteome</keyword>
<protein>
    <submittedName>
        <fullName evidence="2">Uncharacterized protein</fullName>
    </submittedName>
</protein>
<reference evidence="2" key="2">
    <citation type="submission" date="2015-08" db="UniProtKB">
        <authorList>
            <consortium name="WormBaseParasite"/>
        </authorList>
    </citation>
    <scope>IDENTIFICATION</scope>
</reference>
<sequence>MFLSQKLSLLKSAINLNGLEKDFVPFEKIKLKNSSLLNVPMFVLLETFPGALKDSVVSETTFEPYGTPTTLESFYIFEVFTH</sequence>